<comment type="caution">
    <text evidence="3">The sequence shown here is derived from an EMBL/GenBank/DDBJ whole genome shotgun (WGS) entry which is preliminary data.</text>
</comment>
<proteinExistence type="inferred from homology"/>
<dbReference type="PROSITE" id="PS50878">
    <property type="entry name" value="RT_POL"/>
    <property type="match status" value="1"/>
</dbReference>
<keyword evidence="3" id="KW-0695">RNA-directed DNA polymerase</keyword>
<organism evidence="3 4">
    <name type="scientific">Mesorhizobium abyssinicae</name>
    <dbReference type="NCBI Taxonomy" id="1209958"/>
    <lineage>
        <taxon>Bacteria</taxon>
        <taxon>Pseudomonadati</taxon>
        <taxon>Pseudomonadota</taxon>
        <taxon>Alphaproteobacteria</taxon>
        <taxon>Hyphomicrobiales</taxon>
        <taxon>Phyllobacteriaceae</taxon>
        <taxon>Mesorhizobium</taxon>
    </lineage>
</organism>
<dbReference type="Pfam" id="PF00078">
    <property type="entry name" value="RVT_1"/>
    <property type="match status" value="1"/>
</dbReference>
<dbReference type="RefSeq" id="WP_320321226.1">
    <property type="nucleotide sequence ID" value="NZ_JAVIIP010000011.1"/>
</dbReference>
<sequence>MKLSEQSLAWAMKHVGKEGDTDLFPTPFEFKILKKHSSEVIRTLKAVEIDTYQWKGPRRLMVPKSQFAFRSVCQLDPLDSILFAALVRGIGRKIESRRSPKRKEQVFSYRFEPKTTGKLYAATTGWEDFWTTSSLHCDNNKFVLVTDLSDYYNQIYHHTIENQLKECGVPADYWRSIKNLLGNITEGISRGIPIGPHPSHLLAEMAMIPVDNFLDSLGLTWCRYVDDIHIFCESKEAGHAALYKFVEYLDRTQKIQINKQKTDIKRCSVFKEVCKSNKLDHPINPLELMMISTVKSYTNSPYERIKYKKMSKSDADKMSRQNIEAVLRDYIGATDVDYTRLRWFIRRLTQIGAPGGVPFIVKNFDKFLPAIAEVGNYFESAAGNYSGEWSDIGDELVKVYESGIVQASEYLQVVVLSLFARIKDLNHINRLTKVYPTVSNMCQRKIVLAAAQAGAQAWLSSLKGEYKNADPWNRRAIIFGMRALPDDEKKFWLKSVKRQVVGLDKLVAESV</sequence>
<feature type="domain" description="Reverse transcriptase" evidence="2">
    <location>
        <begin position="43"/>
        <end position="293"/>
    </location>
</feature>
<dbReference type="GO" id="GO:0003964">
    <property type="term" value="F:RNA-directed DNA polymerase activity"/>
    <property type="evidence" value="ECO:0007669"/>
    <property type="project" value="UniProtKB-KW"/>
</dbReference>
<keyword evidence="3" id="KW-0548">Nucleotidyltransferase</keyword>
<accession>A0ABU5AS04</accession>
<name>A0ABU5AS04_9HYPH</name>
<dbReference type="CDD" id="cd01646">
    <property type="entry name" value="RT_Bac_retron_I"/>
    <property type="match status" value="1"/>
</dbReference>
<dbReference type="InterPro" id="IPR051083">
    <property type="entry name" value="GrpII_Intron_Splice-Mob/Def"/>
</dbReference>
<evidence type="ECO:0000256" key="1">
    <source>
        <dbReference type="ARBA" id="ARBA00034120"/>
    </source>
</evidence>
<dbReference type="Proteomes" id="UP001276564">
    <property type="component" value="Unassembled WGS sequence"/>
</dbReference>
<dbReference type="PANTHER" id="PTHR34047">
    <property type="entry name" value="NUCLEAR INTRON MATURASE 1, MITOCHONDRIAL-RELATED"/>
    <property type="match status" value="1"/>
</dbReference>
<evidence type="ECO:0000259" key="2">
    <source>
        <dbReference type="PROSITE" id="PS50878"/>
    </source>
</evidence>
<dbReference type="EMBL" id="JAVIIP010000011">
    <property type="protein sequence ID" value="MDX8540082.1"/>
    <property type="molecule type" value="Genomic_DNA"/>
</dbReference>
<comment type="similarity">
    <text evidence="1">Belongs to the bacterial reverse transcriptase family.</text>
</comment>
<protein>
    <submittedName>
        <fullName evidence="3">RNA-directed DNA polymerase</fullName>
    </submittedName>
</protein>
<dbReference type="SUPFAM" id="SSF56672">
    <property type="entry name" value="DNA/RNA polymerases"/>
    <property type="match status" value="1"/>
</dbReference>
<reference evidence="3 4" key="1">
    <citation type="submission" date="2023-08" db="EMBL/GenBank/DDBJ databases">
        <title>Implementing the SeqCode for naming new Mesorhizobium species isolated from Vachellia karroo root nodules.</title>
        <authorList>
            <person name="Van Lill M."/>
        </authorList>
    </citation>
    <scope>NUCLEOTIDE SEQUENCE [LARGE SCALE GENOMIC DNA]</scope>
    <source>
        <strain evidence="3 4">VK4B</strain>
    </source>
</reference>
<dbReference type="PANTHER" id="PTHR34047:SF8">
    <property type="entry name" value="PROTEIN YKFC"/>
    <property type="match status" value="1"/>
</dbReference>
<gene>
    <name evidence="3" type="ORF">RFM23_20900</name>
</gene>
<dbReference type="InterPro" id="IPR043502">
    <property type="entry name" value="DNA/RNA_pol_sf"/>
</dbReference>
<evidence type="ECO:0000313" key="3">
    <source>
        <dbReference type="EMBL" id="MDX8540082.1"/>
    </source>
</evidence>
<evidence type="ECO:0000313" key="4">
    <source>
        <dbReference type="Proteomes" id="UP001276564"/>
    </source>
</evidence>
<keyword evidence="4" id="KW-1185">Reference proteome</keyword>
<dbReference type="InterPro" id="IPR000477">
    <property type="entry name" value="RT_dom"/>
</dbReference>
<keyword evidence="3" id="KW-0808">Transferase</keyword>